<reference evidence="2 3" key="1">
    <citation type="submission" date="2019-09" db="EMBL/GenBank/DDBJ databases">
        <title>Isolation of a novel species in the genus Cupriavidus from patients with sepsis using whole genome sequencing.</title>
        <authorList>
            <person name="Kweon O.J."/>
            <person name="Lee M.-K."/>
        </authorList>
    </citation>
    <scope>NUCLEOTIDE SEQUENCE [LARGE SCALE GENOMIC DNA]</scope>
    <source>
        <strain evidence="2 3">MKL-01</strain>
    </source>
</reference>
<comment type="caution">
    <text evidence="2">The sequence shown here is derived from an EMBL/GenBank/DDBJ whole genome shotgun (WGS) entry which is preliminary data.</text>
</comment>
<gene>
    <name evidence="2" type="ORF">F1599_03555</name>
</gene>
<sequence>MSRPQAVPTVQVDNERVIVTEWRFAPGAETGFHRHGYDYVVVPMTTGPLLLQTPQGEVTSQLVAGRAYSRPAGVEHNVINAHEGECVFVEIEIKTAAGTASPSCAAAHGANR</sequence>
<proteinExistence type="predicted"/>
<organism evidence="2 3">
    <name type="scientific">Cupriavidus cauae</name>
    <dbReference type="NCBI Taxonomy" id="2608999"/>
    <lineage>
        <taxon>Bacteria</taxon>
        <taxon>Pseudomonadati</taxon>
        <taxon>Pseudomonadota</taxon>
        <taxon>Betaproteobacteria</taxon>
        <taxon>Burkholderiales</taxon>
        <taxon>Burkholderiaceae</taxon>
        <taxon>Cupriavidus</taxon>
    </lineage>
</organism>
<keyword evidence="3" id="KW-1185">Reference proteome</keyword>
<dbReference type="Gene3D" id="2.60.120.10">
    <property type="entry name" value="Jelly Rolls"/>
    <property type="match status" value="1"/>
</dbReference>
<name>A0A5M8B4Q7_9BURK</name>
<dbReference type="Pfam" id="PF07883">
    <property type="entry name" value="Cupin_2"/>
    <property type="match status" value="1"/>
</dbReference>
<dbReference type="Proteomes" id="UP000324324">
    <property type="component" value="Unassembled WGS sequence"/>
</dbReference>
<evidence type="ECO:0000313" key="2">
    <source>
        <dbReference type="EMBL" id="KAA6130818.1"/>
    </source>
</evidence>
<accession>A0A5M8B4Q7</accession>
<dbReference type="CDD" id="cd06982">
    <property type="entry name" value="cupin_BauB-like"/>
    <property type="match status" value="1"/>
</dbReference>
<dbReference type="EMBL" id="VWRN01000015">
    <property type="protein sequence ID" value="KAA6130818.1"/>
    <property type="molecule type" value="Genomic_DNA"/>
</dbReference>
<dbReference type="RefSeq" id="WP_149319521.1">
    <property type="nucleotide sequence ID" value="NZ_CP080294.1"/>
</dbReference>
<dbReference type="InterPro" id="IPR011051">
    <property type="entry name" value="RmlC_Cupin_sf"/>
</dbReference>
<evidence type="ECO:0000313" key="3">
    <source>
        <dbReference type="Proteomes" id="UP000324324"/>
    </source>
</evidence>
<feature type="domain" description="Cupin type-2" evidence="1">
    <location>
        <begin position="21"/>
        <end position="91"/>
    </location>
</feature>
<dbReference type="InterPro" id="IPR013096">
    <property type="entry name" value="Cupin_2"/>
</dbReference>
<dbReference type="InterPro" id="IPR014710">
    <property type="entry name" value="RmlC-like_jellyroll"/>
</dbReference>
<evidence type="ECO:0000259" key="1">
    <source>
        <dbReference type="Pfam" id="PF07883"/>
    </source>
</evidence>
<protein>
    <submittedName>
        <fullName evidence="2">Cupin</fullName>
    </submittedName>
</protein>
<dbReference type="AlphaFoldDB" id="A0A5M8B4Q7"/>
<dbReference type="SUPFAM" id="SSF51182">
    <property type="entry name" value="RmlC-like cupins"/>
    <property type="match status" value="1"/>
</dbReference>